<sequence length="94" mass="11112">MFHKLQTDIFIKETSKFQNKTRDMASLAAVIYTEKAESITTVPKGCSSMHYNSTYQDYLEIAMRSTFTLNKLISAELQIKKYILHYSIRKHRKW</sequence>
<dbReference type="HOGENOM" id="CLU_2390216_0_0_1"/>
<dbReference type="Proteomes" id="UP000004995">
    <property type="component" value="Unassembled WGS sequence"/>
</dbReference>
<evidence type="ECO:0000313" key="1">
    <source>
        <dbReference type="EnsemblPlants" id="KQK86674"/>
    </source>
</evidence>
<proteinExistence type="predicted"/>
<name>K4AH61_SETIT</name>
<keyword evidence="2" id="KW-1185">Reference proteome</keyword>
<organism evidence="1 2">
    <name type="scientific">Setaria italica</name>
    <name type="common">Foxtail millet</name>
    <name type="synonym">Panicum italicum</name>
    <dbReference type="NCBI Taxonomy" id="4555"/>
    <lineage>
        <taxon>Eukaryota</taxon>
        <taxon>Viridiplantae</taxon>
        <taxon>Streptophyta</taxon>
        <taxon>Embryophyta</taxon>
        <taxon>Tracheophyta</taxon>
        <taxon>Spermatophyta</taxon>
        <taxon>Magnoliopsida</taxon>
        <taxon>Liliopsida</taxon>
        <taxon>Poales</taxon>
        <taxon>Poaceae</taxon>
        <taxon>PACMAD clade</taxon>
        <taxon>Panicoideae</taxon>
        <taxon>Panicodae</taxon>
        <taxon>Paniceae</taxon>
        <taxon>Cenchrinae</taxon>
        <taxon>Setaria</taxon>
    </lineage>
</organism>
<dbReference type="AlphaFoldDB" id="K4AH61"/>
<accession>K4AH61</accession>
<dbReference type="InParanoid" id="K4AH61"/>
<reference evidence="2" key="1">
    <citation type="journal article" date="2012" name="Nat. Biotechnol.">
        <title>Reference genome sequence of the model plant Setaria.</title>
        <authorList>
            <person name="Bennetzen J.L."/>
            <person name="Schmutz J."/>
            <person name="Wang H."/>
            <person name="Percifield R."/>
            <person name="Hawkins J."/>
            <person name="Pontaroli A.C."/>
            <person name="Estep M."/>
            <person name="Feng L."/>
            <person name="Vaughn J.N."/>
            <person name="Grimwood J."/>
            <person name="Jenkins J."/>
            <person name="Barry K."/>
            <person name="Lindquist E."/>
            <person name="Hellsten U."/>
            <person name="Deshpande S."/>
            <person name="Wang X."/>
            <person name="Wu X."/>
            <person name="Mitros T."/>
            <person name="Triplett J."/>
            <person name="Yang X."/>
            <person name="Ye C.Y."/>
            <person name="Mauro-Herrera M."/>
            <person name="Wang L."/>
            <person name="Li P."/>
            <person name="Sharma M."/>
            <person name="Sharma R."/>
            <person name="Ronald P.C."/>
            <person name="Panaud O."/>
            <person name="Kellogg E.A."/>
            <person name="Brutnell T.P."/>
            <person name="Doust A.N."/>
            <person name="Tuskan G.A."/>
            <person name="Rokhsar D."/>
            <person name="Devos K.M."/>
        </authorList>
    </citation>
    <scope>NUCLEOTIDE SEQUENCE [LARGE SCALE GENOMIC DNA]</scope>
    <source>
        <strain evidence="2">cv. Yugu1</strain>
    </source>
</reference>
<evidence type="ECO:0000313" key="2">
    <source>
        <dbReference type="Proteomes" id="UP000004995"/>
    </source>
</evidence>
<dbReference type="EnsemblPlants" id="KQK86674">
    <property type="protein sequence ID" value="KQK86674"/>
    <property type="gene ID" value="SETIT_038218mg"/>
</dbReference>
<reference evidence="1" key="2">
    <citation type="submission" date="2018-08" db="UniProtKB">
        <authorList>
            <consortium name="EnsemblPlants"/>
        </authorList>
    </citation>
    <scope>IDENTIFICATION</scope>
    <source>
        <strain evidence="1">Yugu1</strain>
    </source>
</reference>
<dbReference type="Gramene" id="KQK86674">
    <property type="protein sequence ID" value="KQK86674"/>
    <property type="gene ID" value="SETIT_038218mg"/>
</dbReference>
<protein>
    <submittedName>
        <fullName evidence="1">Uncharacterized protein</fullName>
    </submittedName>
</protein>
<dbReference type="EMBL" id="AGNK02005325">
    <property type="status" value="NOT_ANNOTATED_CDS"/>
    <property type="molecule type" value="Genomic_DNA"/>
</dbReference>